<proteinExistence type="predicted"/>
<reference evidence="1" key="1">
    <citation type="submission" date="2014-11" db="EMBL/GenBank/DDBJ databases">
        <authorList>
            <person name="Amaro Gonzalez C."/>
        </authorList>
    </citation>
    <scope>NUCLEOTIDE SEQUENCE</scope>
</reference>
<dbReference type="EMBL" id="GBXM01006927">
    <property type="protein sequence ID" value="JAI01651.1"/>
    <property type="molecule type" value="Transcribed_RNA"/>
</dbReference>
<accession>A0A0E9XII3</accession>
<organism evidence="1">
    <name type="scientific">Anguilla anguilla</name>
    <name type="common">European freshwater eel</name>
    <name type="synonym">Muraena anguilla</name>
    <dbReference type="NCBI Taxonomy" id="7936"/>
    <lineage>
        <taxon>Eukaryota</taxon>
        <taxon>Metazoa</taxon>
        <taxon>Chordata</taxon>
        <taxon>Craniata</taxon>
        <taxon>Vertebrata</taxon>
        <taxon>Euteleostomi</taxon>
        <taxon>Actinopterygii</taxon>
        <taxon>Neopterygii</taxon>
        <taxon>Teleostei</taxon>
        <taxon>Anguilliformes</taxon>
        <taxon>Anguillidae</taxon>
        <taxon>Anguilla</taxon>
    </lineage>
</organism>
<protein>
    <submittedName>
        <fullName evidence="1">Uncharacterized protein</fullName>
    </submittedName>
</protein>
<dbReference type="AlphaFoldDB" id="A0A0E9XII3"/>
<sequence length="25" mass="2794">MQKMCSILVCECIIICSRLTNVGVH</sequence>
<reference evidence="1" key="2">
    <citation type="journal article" date="2015" name="Fish Shellfish Immunol.">
        <title>Early steps in the European eel (Anguilla anguilla)-Vibrio vulnificus interaction in the gills: Role of the RtxA13 toxin.</title>
        <authorList>
            <person name="Callol A."/>
            <person name="Pajuelo D."/>
            <person name="Ebbesson L."/>
            <person name="Teles M."/>
            <person name="MacKenzie S."/>
            <person name="Amaro C."/>
        </authorList>
    </citation>
    <scope>NUCLEOTIDE SEQUENCE</scope>
</reference>
<evidence type="ECO:0000313" key="1">
    <source>
        <dbReference type="EMBL" id="JAI01651.1"/>
    </source>
</evidence>
<name>A0A0E9XII3_ANGAN</name>